<evidence type="ECO:0000259" key="10">
    <source>
        <dbReference type="Pfam" id="PF00962"/>
    </source>
</evidence>
<keyword evidence="7" id="KW-0732">Signal</keyword>
<dbReference type="FunFam" id="3.20.20.140:FF:000017">
    <property type="entry name" value="Adenosine deaminase 2"/>
    <property type="match status" value="1"/>
</dbReference>
<comment type="cofactor">
    <cofactor evidence="1">
        <name>Zn(2+)</name>
        <dbReference type="ChEBI" id="CHEBI:29105"/>
    </cofactor>
</comment>
<evidence type="ECO:0000256" key="5">
    <source>
        <dbReference type="ARBA" id="ARBA00022525"/>
    </source>
</evidence>
<gene>
    <name evidence="11" type="ORF">BO94DRAFT_484547</name>
</gene>
<comment type="subcellular location">
    <subcellularLocation>
        <location evidence="2">Secreted</location>
    </subcellularLocation>
</comment>
<dbReference type="EC" id="3.5.4.4" evidence="4"/>
<dbReference type="PANTHER" id="PTHR11409">
    <property type="entry name" value="ADENOSINE DEAMINASE"/>
    <property type="match status" value="1"/>
</dbReference>
<name>A0A317X8F8_9EURO</name>
<dbReference type="InterPro" id="IPR001365">
    <property type="entry name" value="A_deaminase_dom"/>
</dbReference>
<comment type="caution">
    <text evidence="11">The sequence shown here is derived from an EMBL/GenBank/DDBJ whole genome shotgun (WGS) entry which is preliminary data.</text>
</comment>
<dbReference type="Pfam" id="PF00962">
    <property type="entry name" value="A_deaminase"/>
    <property type="match status" value="1"/>
</dbReference>
<dbReference type="GO" id="GO:0046872">
    <property type="term" value="F:metal ion binding"/>
    <property type="evidence" value="ECO:0007669"/>
    <property type="project" value="UniProtKB-KW"/>
</dbReference>
<protein>
    <recommendedName>
        <fullName evidence="4">adenosine deaminase</fullName>
        <ecNumber evidence="4">3.5.4.4</ecNumber>
    </recommendedName>
</protein>
<keyword evidence="12" id="KW-1185">Reference proteome</keyword>
<dbReference type="OrthoDB" id="7202371at2759"/>
<evidence type="ECO:0000313" key="12">
    <source>
        <dbReference type="Proteomes" id="UP000246702"/>
    </source>
</evidence>
<dbReference type="GO" id="GO:0004000">
    <property type="term" value="F:adenosine deaminase activity"/>
    <property type="evidence" value="ECO:0007669"/>
    <property type="project" value="TreeGrafter"/>
</dbReference>
<comment type="similarity">
    <text evidence="3">Belongs to the metallo-dependent hydrolases superfamily. Adenosine and AMP deaminases family. ADGF subfamily.</text>
</comment>
<dbReference type="InterPro" id="IPR032466">
    <property type="entry name" value="Metal_Hydrolase"/>
</dbReference>
<evidence type="ECO:0000256" key="7">
    <source>
        <dbReference type="ARBA" id="ARBA00022729"/>
    </source>
</evidence>
<evidence type="ECO:0000256" key="1">
    <source>
        <dbReference type="ARBA" id="ARBA00001947"/>
    </source>
</evidence>
<evidence type="ECO:0000313" key="11">
    <source>
        <dbReference type="EMBL" id="PWY94481.1"/>
    </source>
</evidence>
<evidence type="ECO:0000256" key="9">
    <source>
        <dbReference type="ARBA" id="ARBA00047764"/>
    </source>
</evidence>
<proteinExistence type="inferred from homology"/>
<dbReference type="GO" id="GO:0046103">
    <property type="term" value="P:inosine biosynthetic process"/>
    <property type="evidence" value="ECO:0007669"/>
    <property type="project" value="TreeGrafter"/>
</dbReference>
<dbReference type="PANTHER" id="PTHR11409:SF39">
    <property type="entry name" value="ADENOSINE DEAMINASE 2"/>
    <property type="match status" value="1"/>
</dbReference>
<evidence type="ECO:0000256" key="2">
    <source>
        <dbReference type="ARBA" id="ARBA00004613"/>
    </source>
</evidence>
<keyword evidence="8 11" id="KW-0378">Hydrolase</keyword>
<evidence type="ECO:0000256" key="3">
    <source>
        <dbReference type="ARBA" id="ARBA00006083"/>
    </source>
</evidence>
<comment type="catalytic activity">
    <reaction evidence="9">
        <text>adenosine + H2O + H(+) = inosine + NH4(+)</text>
        <dbReference type="Rhea" id="RHEA:24408"/>
        <dbReference type="ChEBI" id="CHEBI:15377"/>
        <dbReference type="ChEBI" id="CHEBI:15378"/>
        <dbReference type="ChEBI" id="CHEBI:16335"/>
        <dbReference type="ChEBI" id="CHEBI:17596"/>
        <dbReference type="ChEBI" id="CHEBI:28938"/>
        <dbReference type="EC" id="3.5.4.4"/>
    </reaction>
</comment>
<dbReference type="InterPro" id="IPR006330">
    <property type="entry name" value="Ado/ade_deaminase"/>
</dbReference>
<keyword evidence="5" id="KW-0964">Secreted</keyword>
<dbReference type="STRING" id="1450535.A0A317X8F8"/>
<accession>A0A317X8F8</accession>
<keyword evidence="6" id="KW-0479">Metal-binding</keyword>
<evidence type="ECO:0000256" key="4">
    <source>
        <dbReference type="ARBA" id="ARBA00012784"/>
    </source>
</evidence>
<dbReference type="Gene3D" id="3.20.20.140">
    <property type="entry name" value="Metal-dependent hydrolases"/>
    <property type="match status" value="1"/>
</dbReference>
<feature type="domain" description="Adenosine deaminase" evidence="10">
    <location>
        <begin position="237"/>
        <end position="519"/>
    </location>
</feature>
<dbReference type="GO" id="GO:0005576">
    <property type="term" value="C:extracellular region"/>
    <property type="evidence" value="ECO:0007669"/>
    <property type="project" value="UniProtKB-SubCell"/>
</dbReference>
<evidence type="ECO:0000256" key="6">
    <source>
        <dbReference type="ARBA" id="ARBA00022723"/>
    </source>
</evidence>
<dbReference type="GeneID" id="37111105"/>
<dbReference type="AlphaFoldDB" id="A0A317X8F8"/>
<dbReference type="EMBL" id="MSFK01000004">
    <property type="protein sequence ID" value="PWY94481.1"/>
    <property type="molecule type" value="Genomic_DNA"/>
</dbReference>
<dbReference type="GO" id="GO:0006154">
    <property type="term" value="P:adenosine catabolic process"/>
    <property type="evidence" value="ECO:0007669"/>
    <property type="project" value="TreeGrafter"/>
</dbReference>
<evidence type="ECO:0000256" key="8">
    <source>
        <dbReference type="ARBA" id="ARBA00022801"/>
    </source>
</evidence>
<dbReference type="RefSeq" id="XP_025471242.1">
    <property type="nucleotide sequence ID" value="XM_025608962.1"/>
</dbReference>
<organism evidence="11 12">
    <name type="scientific">Aspergillus sclerotioniger CBS 115572</name>
    <dbReference type="NCBI Taxonomy" id="1450535"/>
    <lineage>
        <taxon>Eukaryota</taxon>
        <taxon>Fungi</taxon>
        <taxon>Dikarya</taxon>
        <taxon>Ascomycota</taxon>
        <taxon>Pezizomycotina</taxon>
        <taxon>Eurotiomycetes</taxon>
        <taxon>Eurotiomycetidae</taxon>
        <taxon>Eurotiales</taxon>
        <taxon>Aspergillaceae</taxon>
        <taxon>Aspergillus</taxon>
        <taxon>Aspergillus subgen. Circumdati</taxon>
    </lineage>
</organism>
<sequence>METNDIEWEAEEGIPHADDPFIQQYLRGRNSLILEEQKQRHDFNLSKALPPLAARACKIVSKIRDRELHQLYSPGSDERNAQLSMGMPIHPGVMSLDWNEVEKTDLWKIVKHMPKGSLLHAPFHAAIKPDFLNELAFSTPGICVYATRPLISQGDLNEAPFFFQYSSASTKDTEARPTIWSASYKLSSLIPISKAASSFPSGGETGFRTWLQSRFHSVAGCSDHHSRAMPLVNSLLSYEPILRACLYHVFSHLVGDGIRYAEFRTTFNFPYRKEGKDIPEDDYSEWCHVFQEELAKFQKTDEGRKLYGARIIWTSLRSLPKREIVESMKNCILAKYDYPDTICGFDIIGDKSNEKPLTDLVPILFWFRKECSAEGLEIPFFFHAGESLKTGGQADQGLFDAILLGSRRICQGLSLCQHPLAIEMVKEKKILIECSPISDEMLGLTDSIQTHPLPALLSRGVPVCLGASALGLSGGRTTGLTRQFWRAVQGLDSMGLTGLAMMVENSIRWSCYQDQPTAEWLSDLREGILGEGTRASRLQEWYADFESFCQWVTVEFAEAEVDEPI</sequence>
<reference evidence="11 12" key="1">
    <citation type="submission" date="2016-12" db="EMBL/GenBank/DDBJ databases">
        <title>The genomes of Aspergillus section Nigri reveals drivers in fungal speciation.</title>
        <authorList>
            <consortium name="DOE Joint Genome Institute"/>
            <person name="Vesth T.C."/>
            <person name="Nybo J."/>
            <person name="Theobald S."/>
            <person name="Brandl J."/>
            <person name="Frisvad J.C."/>
            <person name="Nielsen K.F."/>
            <person name="Lyhne E.K."/>
            <person name="Kogle M.E."/>
            <person name="Kuo A."/>
            <person name="Riley R."/>
            <person name="Clum A."/>
            <person name="Nolan M."/>
            <person name="Lipzen A."/>
            <person name="Salamov A."/>
            <person name="Henrissat B."/>
            <person name="Wiebenga A."/>
            <person name="De Vries R.P."/>
            <person name="Grigoriev I.V."/>
            <person name="Mortensen U.H."/>
            <person name="Andersen M.R."/>
            <person name="Baker S.E."/>
        </authorList>
    </citation>
    <scope>NUCLEOTIDE SEQUENCE [LARGE SCALE GENOMIC DNA]</scope>
    <source>
        <strain evidence="11 12">CBS 115572</strain>
    </source>
</reference>
<dbReference type="SUPFAM" id="SSF51556">
    <property type="entry name" value="Metallo-dependent hydrolases"/>
    <property type="match status" value="1"/>
</dbReference>
<dbReference type="Proteomes" id="UP000246702">
    <property type="component" value="Unassembled WGS sequence"/>
</dbReference>